<dbReference type="SUPFAM" id="SSF117892">
    <property type="entry name" value="Band 7/SPFH domain"/>
    <property type="match status" value="1"/>
</dbReference>
<dbReference type="EMBL" id="ASRX01000020">
    <property type="protein sequence ID" value="EYF05843.1"/>
    <property type="molecule type" value="Genomic_DNA"/>
</dbReference>
<dbReference type="InterPro" id="IPR001107">
    <property type="entry name" value="Band_7"/>
</dbReference>
<evidence type="ECO:0000256" key="2">
    <source>
        <dbReference type="SAM" id="Coils"/>
    </source>
</evidence>
<dbReference type="AlphaFoldDB" id="A0A017T993"/>
<evidence type="ECO:0000313" key="4">
    <source>
        <dbReference type="EMBL" id="EYF05843.1"/>
    </source>
</evidence>
<dbReference type="OrthoDB" id="5496150at2"/>
<dbReference type="RefSeq" id="WP_052375267.1">
    <property type="nucleotide sequence ID" value="NZ_ASRX01000020.1"/>
</dbReference>
<dbReference type="eggNOG" id="COG0330">
    <property type="taxonomic scope" value="Bacteria"/>
</dbReference>
<evidence type="ECO:0000259" key="3">
    <source>
        <dbReference type="Pfam" id="PF01145"/>
    </source>
</evidence>
<evidence type="ECO:0000313" key="5">
    <source>
        <dbReference type="Proteomes" id="UP000019678"/>
    </source>
</evidence>
<protein>
    <recommendedName>
        <fullName evidence="3">Band 7 domain-containing protein</fullName>
    </recommendedName>
</protein>
<dbReference type="GO" id="GO:0016020">
    <property type="term" value="C:membrane"/>
    <property type="evidence" value="ECO:0007669"/>
    <property type="project" value="UniProtKB-SubCell"/>
</dbReference>
<sequence>MQRIPNWGRVTAQPNEFLIQIRDGKVRRSGQGVSCFKLSGDSVTLIPTSINKLSFRADQVTLEKTGVEVTGLAVYRIVEPLLAFRMIDEDRGSLTSILQEMFVGATRRIVAGLTLEECLTHRKERVAAALLAEIAPVLAGEGSLSDTSATGWGVVIDTIEIQDVRVLSQEVFSRLQAPFREKLSLEAMEAHATVAQREAALEAEKRRAAELARRELMQEEEARLLAERQRELEALEHKQALERRTLEARAKLGQREAELNVARQRNAELARRELMQEEELRLAAERQREAAALEHKQALEQRALDAALARVRQQAEADRERALADMETRRAQGEIEAALLRLQRESAGDLSAARLEEVMLTETLPKVAEAFRGSFDKVNVSSTDGDLFGFLSAGLEQVMRVAQSRGRLPREGAGGRS</sequence>
<proteinExistence type="predicted"/>
<feature type="coiled-coil region" evidence="2">
    <location>
        <begin position="194"/>
        <end position="332"/>
    </location>
</feature>
<comment type="caution">
    <text evidence="4">The sequence shown here is derived from an EMBL/GenBank/DDBJ whole genome shotgun (WGS) entry which is preliminary data.</text>
</comment>
<dbReference type="Proteomes" id="UP000019678">
    <property type="component" value="Unassembled WGS sequence"/>
</dbReference>
<comment type="subcellular location">
    <subcellularLocation>
        <location evidence="1">Membrane</location>
        <topology evidence="1">Single-pass membrane protein</topology>
    </subcellularLocation>
</comment>
<accession>A0A017T993</accession>
<dbReference type="Gene3D" id="3.30.479.30">
    <property type="entry name" value="Band 7 domain"/>
    <property type="match status" value="1"/>
</dbReference>
<feature type="domain" description="Band 7" evidence="3">
    <location>
        <begin position="11"/>
        <end position="195"/>
    </location>
</feature>
<evidence type="ECO:0000256" key="1">
    <source>
        <dbReference type="ARBA" id="ARBA00004167"/>
    </source>
</evidence>
<name>A0A017T993_9BACT</name>
<organism evidence="4 5">
    <name type="scientific">Chondromyces apiculatus DSM 436</name>
    <dbReference type="NCBI Taxonomy" id="1192034"/>
    <lineage>
        <taxon>Bacteria</taxon>
        <taxon>Pseudomonadati</taxon>
        <taxon>Myxococcota</taxon>
        <taxon>Polyangia</taxon>
        <taxon>Polyangiales</taxon>
        <taxon>Polyangiaceae</taxon>
        <taxon>Chondromyces</taxon>
    </lineage>
</organism>
<reference evidence="4 5" key="1">
    <citation type="submission" date="2013-05" db="EMBL/GenBank/DDBJ databases">
        <title>Genome assembly of Chondromyces apiculatus DSM 436.</title>
        <authorList>
            <person name="Sharma G."/>
            <person name="Khatri I."/>
            <person name="Kaur C."/>
            <person name="Mayilraj S."/>
            <person name="Subramanian S."/>
        </authorList>
    </citation>
    <scope>NUCLEOTIDE SEQUENCE [LARGE SCALE GENOMIC DNA]</scope>
    <source>
        <strain evidence="4 5">DSM 436</strain>
    </source>
</reference>
<dbReference type="STRING" id="1192034.CAP_2844"/>
<dbReference type="Pfam" id="PF01145">
    <property type="entry name" value="Band_7"/>
    <property type="match status" value="1"/>
</dbReference>
<keyword evidence="5" id="KW-1185">Reference proteome</keyword>
<gene>
    <name evidence="4" type="ORF">CAP_2844</name>
</gene>
<keyword evidence="2" id="KW-0175">Coiled coil</keyword>
<dbReference type="InterPro" id="IPR036013">
    <property type="entry name" value="Band_7/SPFH_dom_sf"/>
</dbReference>